<comment type="subcellular location">
    <subcellularLocation>
        <location evidence="1">Cell membrane</location>
        <topology evidence="1">Multi-pass membrane protein</topology>
    </subcellularLocation>
</comment>
<gene>
    <name evidence="11" type="ORF">FWILDA_LOCUS4008</name>
</gene>
<dbReference type="NCBIfam" id="TIGR00711">
    <property type="entry name" value="efflux_EmrB"/>
    <property type="match status" value="1"/>
</dbReference>
<dbReference type="AlphaFoldDB" id="A0A9W4WKR1"/>
<keyword evidence="5 8" id="KW-0812">Transmembrane</keyword>
<dbReference type="CDD" id="cd17502">
    <property type="entry name" value="MFS_Azr1_MDR_like"/>
    <property type="match status" value="1"/>
</dbReference>
<dbReference type="InterPro" id="IPR036259">
    <property type="entry name" value="MFS_trans_sf"/>
</dbReference>
<dbReference type="PRINTS" id="PR01036">
    <property type="entry name" value="TCRTETB"/>
</dbReference>
<organism evidence="11 12">
    <name type="scientific">Funneliformis geosporum</name>
    <dbReference type="NCBI Taxonomy" id="1117311"/>
    <lineage>
        <taxon>Eukaryota</taxon>
        <taxon>Fungi</taxon>
        <taxon>Fungi incertae sedis</taxon>
        <taxon>Mucoromycota</taxon>
        <taxon>Glomeromycotina</taxon>
        <taxon>Glomeromycetes</taxon>
        <taxon>Glomerales</taxon>
        <taxon>Glomeraceae</taxon>
        <taxon>Funneliformis</taxon>
    </lineage>
</organism>
<evidence type="ECO:0000256" key="2">
    <source>
        <dbReference type="ARBA" id="ARBA00008335"/>
    </source>
</evidence>
<feature type="chain" id="PRO_5040889419" evidence="9">
    <location>
        <begin position="22"/>
        <end position="678"/>
    </location>
</feature>
<dbReference type="Gene3D" id="1.20.1720.10">
    <property type="entry name" value="Multidrug resistance protein D"/>
    <property type="match status" value="1"/>
</dbReference>
<evidence type="ECO:0000256" key="7">
    <source>
        <dbReference type="ARBA" id="ARBA00023136"/>
    </source>
</evidence>
<dbReference type="PANTHER" id="PTHR23501">
    <property type="entry name" value="MAJOR FACILITATOR SUPERFAMILY"/>
    <property type="match status" value="1"/>
</dbReference>
<dbReference type="InterPro" id="IPR004638">
    <property type="entry name" value="EmrB-like"/>
</dbReference>
<keyword evidence="9" id="KW-0732">Signal</keyword>
<comment type="caution">
    <text evidence="11">The sequence shown here is derived from an EMBL/GenBank/DDBJ whole genome shotgun (WGS) entry which is preliminary data.</text>
</comment>
<evidence type="ECO:0000256" key="4">
    <source>
        <dbReference type="ARBA" id="ARBA00022475"/>
    </source>
</evidence>
<dbReference type="GO" id="GO:0005886">
    <property type="term" value="C:plasma membrane"/>
    <property type="evidence" value="ECO:0007669"/>
    <property type="project" value="UniProtKB-SubCell"/>
</dbReference>
<sequence length="678" mass="74999">MVFVGLTFGIFLAALDQTIVATTLSAIAVEFSVLDQIEWVGTAYLLTATASQPTYGKFADIFGRKMTFLMAIFLFEIGSLICGLAPNMVTLIIARAISGVGGGGIFGLVFIIIADIVSLRDRGKYQGMISGVFAFASIVGPFLGGAFTDSITWRWAFYINLPFGAVTVTCVVFFLHLPHPSGSILEKIKRIDWWGTIVLVGSTVAILLPLGWGGSKYEWNSSLIIVLLCVGVLGFIAFAFVERHIAVEPIAPGRLFKNITVAACFGVNFFQGMAFYGLIYFIPLFFKFVRGVSATQAGLELLPFILGVDFASIVAGQLVSRTNKISYKIICIVGGILIMIGAGLTSIFNEYSSRAEFVGYLLIGGIGIGCIMHITLLASQQVVGYRDIASVTSLLSFFRTIGAVFGLAILATTFDNELNRNLPKEFQKAVGVYKVFGEDLKHMPESDRKIIKHAFVLSLSPAFKVIIVMGALATISALYNWLRRYTYWGNPLTWVENYRRKNTIDECYNSLGEDMAYFYGFFIKITGRIIEPEAHRGHSLRKLLVRMSTLCYDYSAEPHADPTFAGKSLPWAEMGCIHKDSVKSKICIEKTIKVGSKFVQVAFGEVIGNAVKRDGKKYNDDKEKMLKGSRSRRFELLVYRKEFLCIRCIGLMGYLIDQFNRFTISDTSPDLENISDIK</sequence>
<feature type="transmembrane region" description="Helical" evidence="8">
    <location>
        <begin position="191"/>
        <end position="210"/>
    </location>
</feature>
<feature type="transmembrane region" description="Helical" evidence="8">
    <location>
        <begin position="327"/>
        <end position="348"/>
    </location>
</feature>
<evidence type="ECO:0000313" key="11">
    <source>
        <dbReference type="EMBL" id="CAI2169290.1"/>
    </source>
</evidence>
<dbReference type="SUPFAM" id="SSF103473">
    <property type="entry name" value="MFS general substrate transporter"/>
    <property type="match status" value="1"/>
</dbReference>
<dbReference type="GO" id="GO:0022857">
    <property type="term" value="F:transmembrane transporter activity"/>
    <property type="evidence" value="ECO:0007669"/>
    <property type="project" value="InterPro"/>
</dbReference>
<keyword evidence="7 8" id="KW-0472">Membrane</keyword>
<dbReference type="EMBL" id="CAMKVN010000568">
    <property type="protein sequence ID" value="CAI2169290.1"/>
    <property type="molecule type" value="Genomic_DNA"/>
</dbReference>
<dbReference type="InterPro" id="IPR020846">
    <property type="entry name" value="MFS_dom"/>
</dbReference>
<evidence type="ECO:0000256" key="1">
    <source>
        <dbReference type="ARBA" id="ARBA00004651"/>
    </source>
</evidence>
<evidence type="ECO:0000256" key="9">
    <source>
        <dbReference type="SAM" id="SignalP"/>
    </source>
</evidence>
<keyword evidence="12" id="KW-1185">Reference proteome</keyword>
<dbReference type="Proteomes" id="UP001153678">
    <property type="component" value="Unassembled WGS sequence"/>
</dbReference>
<keyword evidence="4" id="KW-1003">Cell membrane</keyword>
<feature type="domain" description="Major facilitator superfamily (MFS) profile" evidence="10">
    <location>
        <begin position="2"/>
        <end position="488"/>
    </location>
</feature>
<dbReference type="PROSITE" id="PS50850">
    <property type="entry name" value="MFS"/>
    <property type="match status" value="1"/>
</dbReference>
<evidence type="ECO:0000256" key="3">
    <source>
        <dbReference type="ARBA" id="ARBA00022448"/>
    </source>
</evidence>
<feature type="transmembrane region" description="Helical" evidence="8">
    <location>
        <begin position="391"/>
        <end position="414"/>
    </location>
</feature>
<feature type="transmembrane region" description="Helical" evidence="8">
    <location>
        <begin position="67"/>
        <end position="86"/>
    </location>
</feature>
<feature type="transmembrane region" description="Helical" evidence="8">
    <location>
        <begin position="125"/>
        <end position="143"/>
    </location>
</feature>
<protein>
    <submittedName>
        <fullName evidence="11">17357_t:CDS:1</fullName>
    </submittedName>
</protein>
<dbReference type="Gene3D" id="1.20.1250.20">
    <property type="entry name" value="MFS general substrate transporter like domains"/>
    <property type="match status" value="1"/>
</dbReference>
<proteinExistence type="inferred from homology"/>
<keyword evidence="3" id="KW-0813">Transport</keyword>
<feature type="transmembrane region" description="Helical" evidence="8">
    <location>
        <begin position="222"/>
        <end position="241"/>
    </location>
</feature>
<feature type="transmembrane region" description="Helical" evidence="8">
    <location>
        <begin position="462"/>
        <end position="482"/>
    </location>
</feature>
<evidence type="ECO:0000256" key="5">
    <source>
        <dbReference type="ARBA" id="ARBA00022692"/>
    </source>
</evidence>
<dbReference type="OrthoDB" id="10021397at2759"/>
<dbReference type="Pfam" id="PF07690">
    <property type="entry name" value="MFS_1"/>
    <property type="match status" value="1"/>
</dbReference>
<comment type="similarity">
    <text evidence="2">Belongs to the major facilitator superfamily.</text>
</comment>
<feature type="transmembrane region" description="Helical" evidence="8">
    <location>
        <begin position="155"/>
        <end position="179"/>
    </location>
</feature>
<reference evidence="11" key="1">
    <citation type="submission" date="2022-08" db="EMBL/GenBank/DDBJ databases">
        <authorList>
            <person name="Kallberg Y."/>
            <person name="Tangrot J."/>
            <person name="Rosling A."/>
        </authorList>
    </citation>
    <scope>NUCLEOTIDE SEQUENCE</scope>
    <source>
        <strain evidence="11">Wild A</strain>
    </source>
</reference>
<feature type="transmembrane region" description="Helical" evidence="8">
    <location>
        <begin position="92"/>
        <end position="113"/>
    </location>
</feature>
<feature type="signal peptide" evidence="9">
    <location>
        <begin position="1"/>
        <end position="21"/>
    </location>
</feature>
<feature type="transmembrane region" description="Helical" evidence="8">
    <location>
        <begin position="360"/>
        <end position="379"/>
    </location>
</feature>
<evidence type="ECO:0000256" key="8">
    <source>
        <dbReference type="SAM" id="Phobius"/>
    </source>
</evidence>
<evidence type="ECO:0000256" key="6">
    <source>
        <dbReference type="ARBA" id="ARBA00022989"/>
    </source>
</evidence>
<dbReference type="InterPro" id="IPR011701">
    <property type="entry name" value="MFS"/>
</dbReference>
<keyword evidence="6 8" id="KW-1133">Transmembrane helix</keyword>
<evidence type="ECO:0000313" key="12">
    <source>
        <dbReference type="Proteomes" id="UP001153678"/>
    </source>
</evidence>
<name>A0A9W4WKR1_9GLOM</name>
<dbReference type="FunFam" id="1.20.1720.10:FF:000013">
    <property type="entry name" value="Related to multidrug resistance proteins"/>
    <property type="match status" value="1"/>
</dbReference>
<evidence type="ECO:0000259" key="10">
    <source>
        <dbReference type="PROSITE" id="PS50850"/>
    </source>
</evidence>
<accession>A0A9W4WKR1</accession>
<dbReference type="PANTHER" id="PTHR23501:SF191">
    <property type="entry name" value="VACUOLAR BASIC AMINO ACID TRANSPORTER 4"/>
    <property type="match status" value="1"/>
</dbReference>
<feature type="transmembrane region" description="Helical" evidence="8">
    <location>
        <begin position="261"/>
        <end position="281"/>
    </location>
</feature>